<organism evidence="4 5">
    <name type="scientific">Arthrobacter terricola</name>
    <dbReference type="NCBI Taxonomy" id="2547396"/>
    <lineage>
        <taxon>Bacteria</taxon>
        <taxon>Bacillati</taxon>
        <taxon>Actinomycetota</taxon>
        <taxon>Actinomycetes</taxon>
        <taxon>Micrococcales</taxon>
        <taxon>Micrococcaceae</taxon>
        <taxon>Arthrobacter</taxon>
    </lineage>
</organism>
<dbReference type="InterPro" id="IPR017438">
    <property type="entry name" value="ATP-NAD_kinase_N"/>
</dbReference>
<dbReference type="SUPFAM" id="SSF111331">
    <property type="entry name" value="NAD kinase/diacylglycerol kinase-like"/>
    <property type="match status" value="1"/>
</dbReference>
<comment type="cofactor">
    <cofactor evidence="1">
        <name>Mg(2+)</name>
        <dbReference type="ChEBI" id="CHEBI:18420"/>
    </cofactor>
</comment>
<evidence type="ECO:0000259" key="3">
    <source>
        <dbReference type="PROSITE" id="PS50146"/>
    </source>
</evidence>
<dbReference type="PANTHER" id="PTHR12358:SF54">
    <property type="entry name" value="SPHINGOSINE KINASE RELATED PROTEIN"/>
    <property type="match status" value="1"/>
</dbReference>
<dbReference type="InterPro" id="IPR050187">
    <property type="entry name" value="Lipid_Phosphate_FormReg"/>
</dbReference>
<keyword evidence="4" id="KW-0808">Transferase</keyword>
<comment type="similarity">
    <text evidence="2">Belongs to the diacylglycerol/lipid kinase family.</text>
</comment>
<keyword evidence="5" id="KW-1185">Reference proteome</keyword>
<evidence type="ECO:0000256" key="1">
    <source>
        <dbReference type="ARBA" id="ARBA00001946"/>
    </source>
</evidence>
<dbReference type="PROSITE" id="PS50146">
    <property type="entry name" value="DAGK"/>
    <property type="match status" value="1"/>
</dbReference>
<comment type="caution">
    <text evidence="4">The sequence shown here is derived from an EMBL/GenBank/DDBJ whole genome shotgun (WGS) entry which is preliminary data.</text>
</comment>
<evidence type="ECO:0000256" key="2">
    <source>
        <dbReference type="ARBA" id="ARBA00005983"/>
    </source>
</evidence>
<dbReference type="Gene3D" id="2.60.200.40">
    <property type="match status" value="1"/>
</dbReference>
<name>A0A4R5K5P8_9MICC</name>
<dbReference type="Proteomes" id="UP000295511">
    <property type="component" value="Unassembled WGS sequence"/>
</dbReference>
<reference evidence="4 5" key="1">
    <citation type="submission" date="2019-03" db="EMBL/GenBank/DDBJ databases">
        <title>Whole genome sequence of Arthrobacter sp JH1-1.</title>
        <authorList>
            <person name="Trinh H.N."/>
        </authorList>
    </citation>
    <scope>NUCLEOTIDE SEQUENCE [LARGE SCALE GENOMIC DNA]</scope>
    <source>
        <strain evidence="4 5">JH1-1</strain>
    </source>
</reference>
<evidence type="ECO:0000313" key="5">
    <source>
        <dbReference type="Proteomes" id="UP000295511"/>
    </source>
</evidence>
<dbReference type="PANTHER" id="PTHR12358">
    <property type="entry name" value="SPHINGOSINE KINASE"/>
    <property type="match status" value="1"/>
</dbReference>
<feature type="domain" description="DAGKc" evidence="3">
    <location>
        <begin position="8"/>
        <end position="137"/>
    </location>
</feature>
<keyword evidence="4" id="KW-0418">Kinase</keyword>
<sequence length="298" mass="32009">MSEPSTPERFDRIVLIFNPAGRRDAGRLAGRLCEDLRARLPALPVSLQPTGFAGHGRVLACEMASAGRPLIVSISGDGGYNEVINGVMDAGGNAVCAVMAGGNANDHRRSTGQMPLIEAIVGGEVRRLDLLRLQIGEGTDAWSRYAHSYIGFGLTPAMATSIEEGTKGMLSELISVARTFSSLTPIEIARADGARARFDSLVLANIAHMAKYGKISETGEPNDGMFEVIMLPHARKWRIALMTLRAVTIGLGPQQSRSRYEFLTLDPIALQIDGEIMQIDAHTSVLVEAERQVLATLG</sequence>
<dbReference type="Gene3D" id="3.40.50.10330">
    <property type="entry name" value="Probable inorganic polyphosphate/atp-NAD kinase, domain 1"/>
    <property type="match status" value="1"/>
</dbReference>
<dbReference type="InterPro" id="IPR001206">
    <property type="entry name" value="Diacylglycerol_kinase_cat_dom"/>
</dbReference>
<dbReference type="GO" id="GO:0016301">
    <property type="term" value="F:kinase activity"/>
    <property type="evidence" value="ECO:0007669"/>
    <property type="project" value="UniProtKB-KW"/>
</dbReference>
<accession>A0A4R5K5P8</accession>
<dbReference type="AlphaFoldDB" id="A0A4R5K5P8"/>
<dbReference type="EMBL" id="SMRU01000044">
    <property type="protein sequence ID" value="TDF88571.1"/>
    <property type="molecule type" value="Genomic_DNA"/>
</dbReference>
<evidence type="ECO:0000313" key="4">
    <source>
        <dbReference type="EMBL" id="TDF88571.1"/>
    </source>
</evidence>
<protein>
    <submittedName>
        <fullName evidence="4">Diacylglycerol kinase</fullName>
    </submittedName>
</protein>
<dbReference type="OrthoDB" id="5172746at2"/>
<proteinExistence type="inferred from homology"/>
<gene>
    <name evidence="4" type="ORF">E1809_23630</name>
</gene>
<dbReference type="InterPro" id="IPR016064">
    <property type="entry name" value="NAD/diacylglycerol_kinase_sf"/>
</dbReference>
<dbReference type="Pfam" id="PF00781">
    <property type="entry name" value="DAGK_cat"/>
    <property type="match status" value="1"/>
</dbReference>